<evidence type="ECO:0000313" key="1">
    <source>
        <dbReference type="EMBL" id="KRM25751.1"/>
    </source>
</evidence>
<organism evidence="1 2">
    <name type="scientific">Schleiferilactobacillus harbinensis DSM 16991</name>
    <dbReference type="NCBI Taxonomy" id="1122147"/>
    <lineage>
        <taxon>Bacteria</taxon>
        <taxon>Bacillati</taxon>
        <taxon>Bacillota</taxon>
        <taxon>Bacilli</taxon>
        <taxon>Lactobacillales</taxon>
        <taxon>Lactobacillaceae</taxon>
        <taxon>Schleiferilactobacillus</taxon>
    </lineage>
</organism>
<name>A0A0R1X682_9LACO</name>
<proteinExistence type="predicted"/>
<reference evidence="1 2" key="1">
    <citation type="journal article" date="2015" name="Genome Announc.">
        <title>Expanding the biotechnology potential of lactobacilli through comparative genomics of 213 strains and associated genera.</title>
        <authorList>
            <person name="Sun Z."/>
            <person name="Harris H.M."/>
            <person name="McCann A."/>
            <person name="Guo C."/>
            <person name="Argimon S."/>
            <person name="Zhang W."/>
            <person name="Yang X."/>
            <person name="Jeffery I.B."/>
            <person name="Cooney J.C."/>
            <person name="Kagawa T.F."/>
            <person name="Liu W."/>
            <person name="Song Y."/>
            <person name="Salvetti E."/>
            <person name="Wrobel A."/>
            <person name="Rasinkangas P."/>
            <person name="Parkhill J."/>
            <person name="Rea M.C."/>
            <person name="O'Sullivan O."/>
            <person name="Ritari J."/>
            <person name="Douillard F.P."/>
            <person name="Paul Ross R."/>
            <person name="Yang R."/>
            <person name="Briner A.E."/>
            <person name="Felis G.E."/>
            <person name="de Vos W.M."/>
            <person name="Barrangou R."/>
            <person name="Klaenhammer T.R."/>
            <person name="Caufield P.W."/>
            <person name="Cui Y."/>
            <person name="Zhang H."/>
            <person name="O'Toole P.W."/>
        </authorList>
    </citation>
    <scope>NUCLEOTIDE SEQUENCE [LARGE SCALE GENOMIC DNA]</scope>
    <source>
        <strain evidence="1 2">DSM 16991</strain>
    </source>
</reference>
<evidence type="ECO:0000313" key="2">
    <source>
        <dbReference type="Proteomes" id="UP000050949"/>
    </source>
</evidence>
<dbReference type="Proteomes" id="UP000050949">
    <property type="component" value="Unassembled WGS sequence"/>
</dbReference>
<dbReference type="PATRIC" id="fig|1122147.4.peg.691"/>
<protein>
    <submittedName>
        <fullName evidence="1">Uncharacterized protein</fullName>
    </submittedName>
</protein>
<sequence length="140" mass="16212">MGAFFYKISYLLYRWRWAWAALAAILFVLFCGWTISSVVHDLAAPIIDPQVAASKQLNQILNEQSPKELIKVSRGADTYTYRCLKPYRHHHIRVVNFSDDIGRGYHYGNLGRYKGAHIQMRHLSGSQYKLLRIKISPNDD</sequence>
<dbReference type="AlphaFoldDB" id="A0A0R1X682"/>
<dbReference type="OrthoDB" id="9988564at2"/>
<comment type="caution">
    <text evidence="1">The sequence shown here is derived from an EMBL/GenBank/DDBJ whole genome shotgun (WGS) entry which is preliminary data.</text>
</comment>
<gene>
    <name evidence="1" type="ORF">FC91_GL000669</name>
</gene>
<dbReference type="EMBL" id="AZFW01000103">
    <property type="protein sequence ID" value="KRM25751.1"/>
    <property type="molecule type" value="Genomic_DNA"/>
</dbReference>
<dbReference type="eggNOG" id="ENOG5030BGF">
    <property type="taxonomic scope" value="Bacteria"/>
</dbReference>
<dbReference type="RefSeq" id="WP_027829745.1">
    <property type="nucleotide sequence ID" value="NZ_AZFW01000103.1"/>
</dbReference>
<accession>A0A0R1X682</accession>